<comment type="caution">
    <text evidence="2">The sequence shown here is derived from an EMBL/GenBank/DDBJ whole genome shotgun (WGS) entry which is preliminary data.</text>
</comment>
<accession>A0A134A9T8</accession>
<name>A0A134A9T8_9FUSO</name>
<proteinExistence type="predicted"/>
<sequence>MNNNSFTKIFISIWLFSFLFILITLISLGAFKEDIDVKNIKDKILEYIDEKDTEIYLENQKIEGKEKEIINEIFTGKNYDVSPFQEQVSSDLKDMKGIEIKLKRKNTEISFEIFNNFDCVDSKDSKGNICDMDDILKISYNGQIKKIKLYVADEANEILKKYWSVSQILNK</sequence>
<protein>
    <submittedName>
        <fullName evidence="2">Uncharacterized protein</fullName>
    </submittedName>
</protein>
<dbReference type="GeneID" id="84805466"/>
<evidence type="ECO:0000313" key="3">
    <source>
        <dbReference type="Proteomes" id="UP000070483"/>
    </source>
</evidence>
<gene>
    <name evidence="2" type="ORF">HMPREF3180_01404</name>
</gene>
<evidence type="ECO:0000313" key="2">
    <source>
        <dbReference type="EMBL" id="KXB64438.1"/>
    </source>
</evidence>
<keyword evidence="1" id="KW-0472">Membrane</keyword>
<dbReference type="EMBL" id="LSDD01000098">
    <property type="protein sequence ID" value="KXB64438.1"/>
    <property type="molecule type" value="Genomic_DNA"/>
</dbReference>
<organism evidence="2 3">
    <name type="scientific">Leptotrichia wadei</name>
    <dbReference type="NCBI Taxonomy" id="157687"/>
    <lineage>
        <taxon>Bacteria</taxon>
        <taxon>Fusobacteriati</taxon>
        <taxon>Fusobacteriota</taxon>
        <taxon>Fusobacteriia</taxon>
        <taxon>Fusobacteriales</taxon>
        <taxon>Leptotrichiaceae</taxon>
        <taxon>Leptotrichia</taxon>
    </lineage>
</organism>
<dbReference type="RefSeq" id="WP_018498922.1">
    <property type="nucleotide sequence ID" value="NZ_AP019830.1"/>
</dbReference>
<keyword evidence="1" id="KW-1133">Transmembrane helix</keyword>
<dbReference type="OrthoDB" id="9910826at2"/>
<dbReference type="PATRIC" id="fig|157687.3.peg.1400"/>
<feature type="transmembrane region" description="Helical" evidence="1">
    <location>
        <begin position="6"/>
        <end position="31"/>
    </location>
</feature>
<keyword evidence="1" id="KW-0812">Transmembrane</keyword>
<reference evidence="3" key="1">
    <citation type="submission" date="2016-01" db="EMBL/GenBank/DDBJ databases">
        <authorList>
            <person name="Mitreva M."/>
            <person name="Pepin K.H."/>
            <person name="Mihindukulasuriya K.A."/>
            <person name="Fulton R."/>
            <person name="Fronick C."/>
            <person name="O'Laughlin M."/>
            <person name="Miner T."/>
            <person name="Herter B."/>
            <person name="Rosa B.A."/>
            <person name="Cordes M."/>
            <person name="Tomlinson C."/>
            <person name="Wollam A."/>
            <person name="Palsikar V.B."/>
            <person name="Mardis E.R."/>
            <person name="Wilson R.K."/>
        </authorList>
    </citation>
    <scope>NUCLEOTIDE SEQUENCE [LARGE SCALE GENOMIC DNA]</scope>
    <source>
        <strain evidence="3">KA00185</strain>
    </source>
</reference>
<evidence type="ECO:0000256" key="1">
    <source>
        <dbReference type="SAM" id="Phobius"/>
    </source>
</evidence>
<dbReference type="AlphaFoldDB" id="A0A134A9T8"/>
<keyword evidence="3" id="KW-1185">Reference proteome</keyword>
<dbReference type="Proteomes" id="UP000070483">
    <property type="component" value="Unassembled WGS sequence"/>
</dbReference>